<dbReference type="PATRIC" id="fig|1424334.3.peg.1156"/>
<dbReference type="InterPro" id="IPR031730">
    <property type="entry name" value="Carbam_trans_C"/>
</dbReference>
<dbReference type="Pfam" id="PF02543">
    <property type="entry name" value="Carbam_trans_N"/>
    <property type="match status" value="1"/>
</dbReference>
<dbReference type="GO" id="GO:0016740">
    <property type="term" value="F:transferase activity"/>
    <property type="evidence" value="ECO:0007669"/>
    <property type="project" value="UniProtKB-KW"/>
</dbReference>
<evidence type="ECO:0000313" key="4">
    <source>
        <dbReference type="EMBL" id="ETF03643.1"/>
    </source>
</evidence>
<reference evidence="4 5" key="1">
    <citation type="journal article" date="2014" name="Genome Announc.">
        <title>Draft Genome Sequence of Advenella kashmirensis Strain W13003, a Polycyclic Aromatic Hydrocarbon-Degrading Bacterium.</title>
        <authorList>
            <person name="Wang X."/>
            <person name="Jin D."/>
            <person name="Zhou L."/>
            <person name="Wu L."/>
            <person name="An W."/>
            <person name="Zhao L."/>
        </authorList>
    </citation>
    <scope>NUCLEOTIDE SEQUENCE [LARGE SCALE GENOMIC DNA]</scope>
    <source>
        <strain evidence="4 5">W13003</strain>
    </source>
</reference>
<evidence type="ECO:0000259" key="2">
    <source>
        <dbReference type="Pfam" id="PF02543"/>
    </source>
</evidence>
<keyword evidence="4" id="KW-0808">Transferase</keyword>
<dbReference type="Proteomes" id="UP000018733">
    <property type="component" value="Unassembled WGS sequence"/>
</dbReference>
<dbReference type="Pfam" id="PF16861">
    <property type="entry name" value="Carbam_trans_C"/>
    <property type="match status" value="1"/>
</dbReference>
<dbReference type="HOGENOM" id="CLU_014411_2_0_4"/>
<dbReference type="InterPro" id="IPR038152">
    <property type="entry name" value="Carbam_trans_C_sf"/>
</dbReference>
<evidence type="ECO:0000259" key="3">
    <source>
        <dbReference type="Pfam" id="PF16861"/>
    </source>
</evidence>
<comment type="similarity">
    <text evidence="1">Belongs to the NodU/CmcH family.</text>
</comment>
<feature type="domain" description="Carbamoyltransferase" evidence="2">
    <location>
        <begin position="4"/>
        <end position="351"/>
    </location>
</feature>
<dbReference type="OrthoDB" id="9780777at2"/>
<keyword evidence="5" id="KW-1185">Reference proteome</keyword>
<dbReference type="Gene3D" id="3.30.420.40">
    <property type="match status" value="2"/>
</dbReference>
<dbReference type="SUPFAM" id="SSF53067">
    <property type="entry name" value="Actin-like ATPase domain"/>
    <property type="match status" value="1"/>
</dbReference>
<dbReference type="InterPro" id="IPR003696">
    <property type="entry name" value="Carbtransf_dom"/>
</dbReference>
<dbReference type="InterPro" id="IPR043129">
    <property type="entry name" value="ATPase_NBD"/>
</dbReference>
<evidence type="ECO:0000256" key="1">
    <source>
        <dbReference type="ARBA" id="ARBA00006129"/>
    </source>
</evidence>
<dbReference type="AlphaFoldDB" id="V8QWC6"/>
<dbReference type="STRING" id="1424334.W822_05770"/>
<dbReference type="PANTHER" id="PTHR34847">
    <property type="entry name" value="NODULATION PROTEIN U"/>
    <property type="match status" value="1"/>
</dbReference>
<sequence>MLTLGINATFHDCSASIVRDGIVLAAVEEERFTRIKHGKRPVPFSTWQLPYYAIDYCLEKAGCDLSEVDHIVYGFDPALIKEEIAPAGHIELPLEPSAEWDGPGSPWGGLFLSYILNAPRQLIDGVPLHLQKRFRSDTLQHILDRWQFLEHHLCHEASAFLASPYEETAVLTMDGRGERTTTSYGHFANGKYKRLKQIFLPHSLGLLYEEVTSYLGFLHSSDEYKVMALASYGEPVFLDEFRDILRYDGEGGYTLHPIRLEERFGPPRVRGDEFIPAHMNIAHSLQKVLEETVLSMADWLHRQTGSTNLCMAGGVALNCVLNSHLAVHSSFDNVWVQPAAGDAGTSLGAALLMNVQHHQGKQDAQWVMNHAYLGPDYNDAEIERFLTRSGVKHQKLENVAHTAAQWLADEKVIGWFQGPMEFGPRALGARSILASPRNSDMQSRLNELKDREDFRPVAPVVLAERAHEWFDSQGKEKIEAPFMLFVFDVLPGKADLIPAVRHTDGTARVQTVSAQQNPLLHNLLTHFETCTGVPVLVNTSFNTRGEPVVCSPRDALESFWTSPLDALFIGSYLVEKAS</sequence>
<protein>
    <submittedName>
        <fullName evidence="4">Carbamoyltransferase</fullName>
    </submittedName>
</protein>
<proteinExistence type="inferred from homology"/>
<dbReference type="RefSeq" id="WP_024007534.1">
    <property type="nucleotide sequence ID" value="NZ_KI650985.1"/>
</dbReference>
<evidence type="ECO:0000313" key="5">
    <source>
        <dbReference type="Proteomes" id="UP000018733"/>
    </source>
</evidence>
<organism evidence="4 5">
    <name type="scientific">Advenella kashmirensis W13003</name>
    <dbReference type="NCBI Taxonomy" id="1424334"/>
    <lineage>
        <taxon>Bacteria</taxon>
        <taxon>Pseudomonadati</taxon>
        <taxon>Pseudomonadota</taxon>
        <taxon>Betaproteobacteria</taxon>
        <taxon>Burkholderiales</taxon>
        <taxon>Alcaligenaceae</taxon>
    </lineage>
</organism>
<dbReference type="eggNOG" id="COG2192">
    <property type="taxonomic scope" value="Bacteria"/>
</dbReference>
<accession>V8QWC6</accession>
<gene>
    <name evidence="4" type="ORF">W822_05770</name>
</gene>
<feature type="domain" description="Carbamoyltransferase C-terminal" evidence="3">
    <location>
        <begin position="404"/>
        <end position="576"/>
    </location>
</feature>
<name>V8QWC6_9BURK</name>
<comment type="caution">
    <text evidence="4">The sequence shown here is derived from an EMBL/GenBank/DDBJ whole genome shotgun (WGS) entry which is preliminary data.</text>
</comment>
<dbReference type="PANTHER" id="PTHR34847:SF1">
    <property type="entry name" value="NODULATION PROTEIN U"/>
    <property type="match status" value="1"/>
</dbReference>
<dbReference type="Gene3D" id="3.90.870.20">
    <property type="entry name" value="Carbamoyltransferase, C-terminal domain"/>
    <property type="match status" value="1"/>
</dbReference>
<dbReference type="InterPro" id="IPR051338">
    <property type="entry name" value="NodU/CmcH_Carbamoyltrnsfr"/>
</dbReference>
<dbReference type="EMBL" id="AYXT01000002">
    <property type="protein sequence ID" value="ETF03643.1"/>
    <property type="molecule type" value="Genomic_DNA"/>
</dbReference>
<dbReference type="CDD" id="cd24098">
    <property type="entry name" value="ASKHA_NBD_TobZ_N"/>
    <property type="match status" value="1"/>
</dbReference>